<dbReference type="GO" id="GO:0003677">
    <property type="term" value="F:DNA binding"/>
    <property type="evidence" value="ECO:0007669"/>
    <property type="project" value="InterPro"/>
</dbReference>
<dbReference type="EC" id="3.1.21.-" evidence="1"/>
<keyword evidence="1" id="KW-0255">Endonuclease</keyword>
<dbReference type="AlphaFoldDB" id="A0A9E2NPI3"/>
<sequence>MRDYQLGFIDNQTIFDHVRQTVELYRTHISLREFNKNIIDPIKLTFDAKVYGKTLDEIIESESIRQIDKTNTNHIGYFHQNLFRYAGNGWEVPETGFDVVNEERHIFAYMVDFKNVPLYKLSRLQLQMNNKLLHDNESRCYIIDINNAGTFDDEWVMSNDDCALAHPRLRIASIKSFYDIVFGENSYDKLCKALPCILEDIA</sequence>
<dbReference type="Pfam" id="PF09553">
    <property type="entry name" value="RE_Eco47II"/>
    <property type="match status" value="1"/>
</dbReference>
<dbReference type="GO" id="GO:0009307">
    <property type="term" value="P:DNA restriction-modification system"/>
    <property type="evidence" value="ECO:0007669"/>
    <property type="project" value="InterPro"/>
</dbReference>
<reference evidence="1" key="1">
    <citation type="journal article" date="2021" name="PeerJ">
        <title>Extensive microbial diversity within the chicken gut microbiome revealed by metagenomics and culture.</title>
        <authorList>
            <person name="Gilroy R."/>
            <person name="Ravi A."/>
            <person name="Getino M."/>
            <person name="Pursley I."/>
            <person name="Horton D.L."/>
            <person name="Alikhan N.F."/>
            <person name="Baker D."/>
            <person name="Gharbi K."/>
            <person name="Hall N."/>
            <person name="Watson M."/>
            <person name="Adriaenssens E.M."/>
            <person name="Foster-Nyarko E."/>
            <person name="Jarju S."/>
            <person name="Secka A."/>
            <person name="Antonio M."/>
            <person name="Oren A."/>
            <person name="Chaudhuri R.R."/>
            <person name="La Ragione R."/>
            <person name="Hildebrand F."/>
            <person name="Pallen M.J."/>
        </authorList>
    </citation>
    <scope>NUCLEOTIDE SEQUENCE</scope>
    <source>
        <strain evidence="1">B3-3758</strain>
    </source>
</reference>
<proteinExistence type="predicted"/>
<dbReference type="Proteomes" id="UP000824236">
    <property type="component" value="Unassembled WGS sequence"/>
</dbReference>
<organism evidence="1 2">
    <name type="scientific">Candidatus Bacteroides intestinipullorum</name>
    <dbReference type="NCBI Taxonomy" id="2838471"/>
    <lineage>
        <taxon>Bacteria</taxon>
        <taxon>Pseudomonadati</taxon>
        <taxon>Bacteroidota</taxon>
        <taxon>Bacteroidia</taxon>
        <taxon>Bacteroidales</taxon>
        <taxon>Bacteroidaceae</taxon>
        <taxon>Bacteroides</taxon>
    </lineage>
</organism>
<evidence type="ECO:0000313" key="1">
    <source>
        <dbReference type="EMBL" id="MBU3815163.1"/>
    </source>
</evidence>
<reference evidence="1" key="2">
    <citation type="submission" date="2021-04" db="EMBL/GenBank/DDBJ databases">
        <authorList>
            <person name="Gilroy R."/>
        </authorList>
    </citation>
    <scope>NUCLEOTIDE SEQUENCE</scope>
    <source>
        <strain evidence="1">B3-3758</strain>
    </source>
</reference>
<keyword evidence="1" id="KW-0540">Nuclease</keyword>
<accession>A0A9E2NPI3</accession>
<protein>
    <submittedName>
        <fullName evidence="1">Eco47II family restriction endonuclease</fullName>
        <ecNumber evidence="1">3.1.21.-</ecNumber>
    </submittedName>
</protein>
<dbReference type="EMBL" id="JAHLFO010000164">
    <property type="protein sequence ID" value="MBU3815163.1"/>
    <property type="molecule type" value="Genomic_DNA"/>
</dbReference>
<dbReference type="InterPro" id="IPR019057">
    <property type="entry name" value="Restrct_endonuc_II_Eco47II"/>
</dbReference>
<keyword evidence="1" id="KW-0378">Hydrolase</keyword>
<dbReference type="GO" id="GO:0009036">
    <property type="term" value="F:type II site-specific deoxyribonuclease activity"/>
    <property type="evidence" value="ECO:0007669"/>
    <property type="project" value="InterPro"/>
</dbReference>
<name>A0A9E2NPI3_9BACE</name>
<comment type="caution">
    <text evidence="1">The sequence shown here is derived from an EMBL/GenBank/DDBJ whole genome shotgun (WGS) entry which is preliminary data.</text>
</comment>
<gene>
    <name evidence="1" type="ORF">H9791_11845</name>
</gene>
<evidence type="ECO:0000313" key="2">
    <source>
        <dbReference type="Proteomes" id="UP000824236"/>
    </source>
</evidence>